<dbReference type="OrthoDB" id="434092at2759"/>
<protein>
    <recommendedName>
        <fullName evidence="10">Elongation of very long chain fatty acids protein</fullName>
        <ecNumber evidence="10">2.3.1.199</ecNumber>
    </recommendedName>
    <alternativeName>
        <fullName evidence="10">Very-long-chain 3-oxoacyl-CoA synthase</fullName>
    </alternativeName>
</protein>
<dbReference type="EMBL" id="JABSTV010001248">
    <property type="protein sequence ID" value="KAH7968873.1"/>
    <property type="molecule type" value="Genomic_DNA"/>
</dbReference>
<dbReference type="GO" id="GO:0009922">
    <property type="term" value="F:fatty acid elongase activity"/>
    <property type="evidence" value="ECO:0007669"/>
    <property type="project" value="UniProtKB-EC"/>
</dbReference>
<dbReference type="GO" id="GO:0019367">
    <property type="term" value="P:fatty acid elongation, saturated fatty acid"/>
    <property type="evidence" value="ECO:0007669"/>
    <property type="project" value="TreeGrafter"/>
</dbReference>
<feature type="transmembrane region" description="Helical" evidence="10">
    <location>
        <begin position="205"/>
        <end position="228"/>
    </location>
</feature>
<evidence type="ECO:0000256" key="4">
    <source>
        <dbReference type="ARBA" id="ARBA00022692"/>
    </source>
</evidence>
<name>A0A9D4Q7A3_RHISA</name>
<evidence type="ECO:0000256" key="8">
    <source>
        <dbReference type="ARBA" id="ARBA00023136"/>
    </source>
</evidence>
<feature type="transmembrane region" description="Helical" evidence="10">
    <location>
        <begin position="234"/>
        <end position="255"/>
    </location>
</feature>
<keyword evidence="8 10" id="KW-0472">Membrane</keyword>
<evidence type="ECO:0000256" key="6">
    <source>
        <dbReference type="ARBA" id="ARBA00022989"/>
    </source>
</evidence>
<keyword evidence="5 10" id="KW-0276">Fatty acid metabolism</keyword>
<evidence type="ECO:0000256" key="2">
    <source>
        <dbReference type="ARBA" id="ARBA00022516"/>
    </source>
</evidence>
<evidence type="ECO:0000256" key="5">
    <source>
        <dbReference type="ARBA" id="ARBA00022832"/>
    </source>
</evidence>
<evidence type="ECO:0000256" key="7">
    <source>
        <dbReference type="ARBA" id="ARBA00023098"/>
    </source>
</evidence>
<evidence type="ECO:0000256" key="3">
    <source>
        <dbReference type="ARBA" id="ARBA00022679"/>
    </source>
</evidence>
<feature type="transmembrane region" description="Helical" evidence="10">
    <location>
        <begin position="26"/>
        <end position="46"/>
    </location>
</feature>
<sequence length="264" mass="30870">MDATTRSLTYDATQSWLPRRDARSEGWPLTGSPLPVAFITASYVYFVKVAGPRWMLHRKPFDLKLCILAYNFLTTLFSAFFVVRFAKLAYWDLGYTFLQDLDLGVTPANLEIVRLSWWLYMFKLAELADTVFFVLRKKNEQVSALHVVHHLIVSWNMWLALTYGSQSHSMFVVCLNSFVHVFMYAYYFLAALGPSFRQLLWWKKYLTMMQIVQFVLLFAHAVGTVLATGNYVRLFTWLELAEAVLFFVWFVAFYANAYKNNKKQ</sequence>
<dbReference type="VEuPathDB" id="VectorBase:RSAN_058243"/>
<comment type="caution">
    <text evidence="11">The sequence shown here is derived from an EMBL/GenBank/DDBJ whole genome shotgun (WGS) entry which is preliminary data.</text>
</comment>
<evidence type="ECO:0000256" key="9">
    <source>
        <dbReference type="ARBA" id="ARBA00023160"/>
    </source>
</evidence>
<dbReference type="PANTHER" id="PTHR11157:SF69">
    <property type="entry name" value="ELONGATION OF VERY LONG CHAIN FATTY ACIDS PROTEIN 7"/>
    <property type="match status" value="1"/>
</dbReference>
<feature type="transmembrane region" description="Helical" evidence="10">
    <location>
        <begin position="67"/>
        <end position="86"/>
    </location>
</feature>
<dbReference type="Proteomes" id="UP000821837">
    <property type="component" value="Unassembled WGS sequence"/>
</dbReference>
<comment type="catalytic activity">
    <reaction evidence="10">
        <text>a very-long-chain acyl-CoA + malonyl-CoA + H(+) = a very-long-chain 3-oxoacyl-CoA + CO2 + CoA</text>
        <dbReference type="Rhea" id="RHEA:32727"/>
        <dbReference type="ChEBI" id="CHEBI:15378"/>
        <dbReference type="ChEBI" id="CHEBI:16526"/>
        <dbReference type="ChEBI" id="CHEBI:57287"/>
        <dbReference type="ChEBI" id="CHEBI:57384"/>
        <dbReference type="ChEBI" id="CHEBI:90725"/>
        <dbReference type="ChEBI" id="CHEBI:90736"/>
        <dbReference type="EC" id="2.3.1.199"/>
    </reaction>
</comment>
<evidence type="ECO:0000256" key="10">
    <source>
        <dbReference type="RuleBase" id="RU361115"/>
    </source>
</evidence>
<dbReference type="PANTHER" id="PTHR11157">
    <property type="entry name" value="FATTY ACID ACYL TRANSFERASE-RELATED"/>
    <property type="match status" value="1"/>
</dbReference>
<feature type="transmembrane region" description="Helical" evidence="10">
    <location>
        <begin position="170"/>
        <end position="193"/>
    </location>
</feature>
<dbReference type="GO" id="GO:0034626">
    <property type="term" value="P:fatty acid elongation, polyunsaturated fatty acid"/>
    <property type="evidence" value="ECO:0007669"/>
    <property type="project" value="TreeGrafter"/>
</dbReference>
<dbReference type="GO" id="GO:0034625">
    <property type="term" value="P:fatty acid elongation, monounsaturated fatty acid"/>
    <property type="evidence" value="ECO:0007669"/>
    <property type="project" value="TreeGrafter"/>
</dbReference>
<dbReference type="GO" id="GO:0005789">
    <property type="term" value="C:endoplasmic reticulum membrane"/>
    <property type="evidence" value="ECO:0007669"/>
    <property type="project" value="TreeGrafter"/>
</dbReference>
<evidence type="ECO:0000313" key="12">
    <source>
        <dbReference type="Proteomes" id="UP000821837"/>
    </source>
</evidence>
<comment type="subcellular location">
    <subcellularLocation>
        <location evidence="1">Membrane</location>
        <topology evidence="1">Multi-pass membrane protein</topology>
    </subcellularLocation>
</comment>
<comment type="similarity">
    <text evidence="10">Belongs to the ELO family.</text>
</comment>
<dbReference type="GO" id="GO:0042761">
    <property type="term" value="P:very long-chain fatty acid biosynthetic process"/>
    <property type="evidence" value="ECO:0007669"/>
    <property type="project" value="TreeGrafter"/>
</dbReference>
<dbReference type="Pfam" id="PF01151">
    <property type="entry name" value="ELO"/>
    <property type="match status" value="1"/>
</dbReference>
<dbReference type="AlphaFoldDB" id="A0A9D4Q7A3"/>
<accession>A0A9D4Q7A3</accession>
<keyword evidence="6 10" id="KW-1133">Transmembrane helix</keyword>
<dbReference type="InterPro" id="IPR002076">
    <property type="entry name" value="ELO_fam"/>
</dbReference>
<dbReference type="OMA" id="LIVSWNM"/>
<dbReference type="EC" id="2.3.1.199" evidence="10"/>
<evidence type="ECO:0000256" key="1">
    <source>
        <dbReference type="ARBA" id="ARBA00004141"/>
    </source>
</evidence>
<gene>
    <name evidence="11" type="ORF">HPB52_012103</name>
</gene>
<keyword evidence="3 10" id="KW-0808">Transferase</keyword>
<evidence type="ECO:0000313" key="11">
    <source>
        <dbReference type="EMBL" id="KAH7968873.1"/>
    </source>
</evidence>
<proteinExistence type="inferred from homology"/>
<keyword evidence="9 10" id="KW-0275">Fatty acid biosynthesis</keyword>
<reference evidence="11" key="2">
    <citation type="submission" date="2021-09" db="EMBL/GenBank/DDBJ databases">
        <authorList>
            <person name="Jia N."/>
            <person name="Wang J."/>
            <person name="Shi W."/>
            <person name="Du L."/>
            <person name="Sun Y."/>
            <person name="Zhan W."/>
            <person name="Jiang J."/>
            <person name="Wang Q."/>
            <person name="Zhang B."/>
            <person name="Ji P."/>
            <person name="Sakyi L.B."/>
            <person name="Cui X."/>
            <person name="Yuan T."/>
            <person name="Jiang B."/>
            <person name="Yang W."/>
            <person name="Lam T.T.-Y."/>
            <person name="Chang Q."/>
            <person name="Ding S."/>
            <person name="Wang X."/>
            <person name="Zhu J."/>
            <person name="Ruan X."/>
            <person name="Zhao L."/>
            <person name="Wei J."/>
            <person name="Que T."/>
            <person name="Du C."/>
            <person name="Cheng J."/>
            <person name="Dai P."/>
            <person name="Han X."/>
            <person name="Huang E."/>
            <person name="Gao Y."/>
            <person name="Liu J."/>
            <person name="Shao H."/>
            <person name="Ye R."/>
            <person name="Li L."/>
            <person name="Wei W."/>
            <person name="Wang X."/>
            <person name="Wang C."/>
            <person name="Huo Q."/>
            <person name="Li W."/>
            <person name="Guo W."/>
            <person name="Chen H."/>
            <person name="Chen S."/>
            <person name="Zhou L."/>
            <person name="Zhou L."/>
            <person name="Ni X."/>
            <person name="Tian J."/>
            <person name="Zhou Y."/>
            <person name="Sheng Y."/>
            <person name="Liu T."/>
            <person name="Pan Y."/>
            <person name="Xia L."/>
            <person name="Li J."/>
            <person name="Zhao F."/>
            <person name="Cao W."/>
        </authorList>
    </citation>
    <scope>NUCLEOTIDE SEQUENCE</scope>
    <source>
        <strain evidence="11">Rsan-2018</strain>
        <tissue evidence="11">Larvae</tissue>
    </source>
</reference>
<keyword evidence="12" id="KW-1185">Reference proteome</keyword>
<organism evidence="11 12">
    <name type="scientific">Rhipicephalus sanguineus</name>
    <name type="common">Brown dog tick</name>
    <name type="synonym">Ixodes sanguineus</name>
    <dbReference type="NCBI Taxonomy" id="34632"/>
    <lineage>
        <taxon>Eukaryota</taxon>
        <taxon>Metazoa</taxon>
        <taxon>Ecdysozoa</taxon>
        <taxon>Arthropoda</taxon>
        <taxon>Chelicerata</taxon>
        <taxon>Arachnida</taxon>
        <taxon>Acari</taxon>
        <taxon>Parasitiformes</taxon>
        <taxon>Ixodida</taxon>
        <taxon>Ixodoidea</taxon>
        <taxon>Ixodidae</taxon>
        <taxon>Rhipicephalinae</taxon>
        <taxon>Rhipicephalus</taxon>
        <taxon>Rhipicephalus</taxon>
    </lineage>
</organism>
<keyword evidence="4 10" id="KW-0812">Transmembrane</keyword>
<keyword evidence="2 10" id="KW-0444">Lipid biosynthesis</keyword>
<feature type="transmembrane region" description="Helical" evidence="10">
    <location>
        <begin position="117"/>
        <end position="135"/>
    </location>
</feature>
<feature type="transmembrane region" description="Helical" evidence="10">
    <location>
        <begin position="147"/>
        <end position="164"/>
    </location>
</feature>
<keyword evidence="7 10" id="KW-0443">Lipid metabolism</keyword>
<dbReference type="GO" id="GO:0030148">
    <property type="term" value="P:sphingolipid biosynthetic process"/>
    <property type="evidence" value="ECO:0007669"/>
    <property type="project" value="TreeGrafter"/>
</dbReference>
<reference evidence="11" key="1">
    <citation type="journal article" date="2020" name="Cell">
        <title>Large-Scale Comparative Analyses of Tick Genomes Elucidate Their Genetic Diversity and Vector Capacities.</title>
        <authorList>
            <consortium name="Tick Genome and Microbiome Consortium (TIGMIC)"/>
            <person name="Jia N."/>
            <person name="Wang J."/>
            <person name="Shi W."/>
            <person name="Du L."/>
            <person name="Sun Y."/>
            <person name="Zhan W."/>
            <person name="Jiang J.F."/>
            <person name="Wang Q."/>
            <person name="Zhang B."/>
            <person name="Ji P."/>
            <person name="Bell-Sakyi L."/>
            <person name="Cui X.M."/>
            <person name="Yuan T.T."/>
            <person name="Jiang B.G."/>
            <person name="Yang W.F."/>
            <person name="Lam T.T."/>
            <person name="Chang Q.C."/>
            <person name="Ding S.J."/>
            <person name="Wang X.J."/>
            <person name="Zhu J.G."/>
            <person name="Ruan X.D."/>
            <person name="Zhao L."/>
            <person name="Wei J.T."/>
            <person name="Ye R.Z."/>
            <person name="Que T.C."/>
            <person name="Du C.H."/>
            <person name="Zhou Y.H."/>
            <person name="Cheng J.X."/>
            <person name="Dai P.F."/>
            <person name="Guo W.B."/>
            <person name="Han X.H."/>
            <person name="Huang E.J."/>
            <person name="Li L.F."/>
            <person name="Wei W."/>
            <person name="Gao Y.C."/>
            <person name="Liu J.Z."/>
            <person name="Shao H.Z."/>
            <person name="Wang X."/>
            <person name="Wang C.C."/>
            <person name="Yang T.C."/>
            <person name="Huo Q.B."/>
            <person name="Li W."/>
            <person name="Chen H.Y."/>
            <person name="Chen S.E."/>
            <person name="Zhou L.G."/>
            <person name="Ni X.B."/>
            <person name="Tian J.H."/>
            <person name="Sheng Y."/>
            <person name="Liu T."/>
            <person name="Pan Y.S."/>
            <person name="Xia L.Y."/>
            <person name="Li J."/>
            <person name="Zhao F."/>
            <person name="Cao W.C."/>
        </authorList>
    </citation>
    <scope>NUCLEOTIDE SEQUENCE</scope>
    <source>
        <strain evidence="11">Rsan-2018</strain>
    </source>
</reference>